<comment type="subcellular location">
    <subcellularLocation>
        <location evidence="8">Cytoplasm</location>
    </subcellularLocation>
</comment>
<comment type="pathway">
    <text evidence="1 8">Amino-acid biosynthesis; L-lysine biosynthesis via DAP pathway; DL-2,6-diaminopimelate from LL-2,6-diaminopimelate: step 1/1.</text>
</comment>
<dbReference type="GO" id="GO:0008837">
    <property type="term" value="F:diaminopimelate epimerase activity"/>
    <property type="evidence" value="ECO:0007669"/>
    <property type="project" value="UniProtKB-UniRule"/>
</dbReference>
<feature type="binding site" evidence="8">
    <location>
        <position position="13"/>
    </location>
    <ligand>
        <name>substrate</name>
    </ligand>
</feature>
<feature type="binding site" evidence="8">
    <location>
        <position position="65"/>
    </location>
    <ligand>
        <name>substrate</name>
    </ligand>
</feature>
<evidence type="ECO:0000256" key="5">
    <source>
        <dbReference type="ARBA" id="ARBA00023154"/>
    </source>
</evidence>
<dbReference type="PROSITE" id="PS01326">
    <property type="entry name" value="DAP_EPIMERASE"/>
    <property type="match status" value="1"/>
</dbReference>
<evidence type="ECO:0000313" key="10">
    <source>
        <dbReference type="EMBL" id="GEP46022.1"/>
    </source>
</evidence>
<proteinExistence type="inferred from homology"/>
<keyword evidence="4 8" id="KW-0028">Amino-acid biosynthesis</keyword>
<evidence type="ECO:0000256" key="6">
    <source>
        <dbReference type="ARBA" id="ARBA00023235"/>
    </source>
</evidence>
<feature type="binding site" evidence="8">
    <location>
        <begin position="198"/>
        <end position="199"/>
    </location>
    <ligand>
        <name>substrate</name>
    </ligand>
</feature>
<dbReference type="InterPro" id="IPR018510">
    <property type="entry name" value="DAP_epimerase_AS"/>
</dbReference>
<keyword evidence="6 8" id="KW-0413">Isomerase</keyword>
<comment type="similarity">
    <text evidence="2 8">Belongs to the diaminopimelate epimerase family.</text>
</comment>
<feature type="binding site" evidence="8">
    <location>
        <position position="180"/>
    </location>
    <ligand>
        <name>substrate</name>
    </ligand>
</feature>
<evidence type="ECO:0000256" key="2">
    <source>
        <dbReference type="ARBA" id="ARBA00010219"/>
    </source>
</evidence>
<keyword evidence="5 8" id="KW-0457">Lysine biosynthesis</keyword>
<name>A0A512MH02_9BACT</name>
<feature type="site" description="Could be important to modulate the pK values of the two catalytic cysteine residues" evidence="8">
    <location>
        <position position="148"/>
    </location>
</feature>
<dbReference type="GO" id="GO:0009089">
    <property type="term" value="P:lysine biosynthetic process via diaminopimelate"/>
    <property type="evidence" value="ECO:0007669"/>
    <property type="project" value="UniProtKB-UniRule"/>
</dbReference>
<dbReference type="Gene3D" id="3.10.310.10">
    <property type="entry name" value="Diaminopimelate Epimerase, Chain A, domain 1"/>
    <property type="match status" value="2"/>
</dbReference>
<sequence length="270" mass="28968">MTLNFTKMNGAGNDFVMLDNRDLSLALTKDQIEKLCDRHRGIGADGLLCVEPATEGGDFKMRYYNADGGEAEMCGNGARCFGRFVNLLHAGTLTKIRFETLAGMISAEFEGDQVRINMSAPHSLKLAQELPVSKATLTVHSVNTGVPHAVVYVEDLDHVPVLEWGAALRYHEAFKPKGTNANFAKVLAPGSISIRTYERGVEGETLACGTGMVACALIHHELTGAPSPVSVLVKGGDTLRIGFTETAPHEYTDVTLFGPADVVFNGTVSI</sequence>
<dbReference type="Pfam" id="PF01678">
    <property type="entry name" value="DAP_epimerase"/>
    <property type="match status" value="2"/>
</dbReference>
<evidence type="ECO:0000256" key="1">
    <source>
        <dbReference type="ARBA" id="ARBA00005196"/>
    </source>
</evidence>
<keyword evidence="8" id="KW-0963">Cytoplasm</keyword>
<feature type="active site" description="Proton donor" evidence="8">
    <location>
        <position position="74"/>
    </location>
</feature>
<dbReference type="NCBIfam" id="TIGR00652">
    <property type="entry name" value="DapF"/>
    <property type="match status" value="1"/>
</dbReference>
<dbReference type="OrthoDB" id="9805408at2"/>
<dbReference type="RefSeq" id="WP_146855507.1">
    <property type="nucleotide sequence ID" value="NZ_BKAG01000067.1"/>
</dbReference>
<reference evidence="10 11" key="1">
    <citation type="submission" date="2019-07" db="EMBL/GenBank/DDBJ databases">
        <title>Whole genome shotgun sequence of Brevifollis gellanilyticus NBRC 108608.</title>
        <authorList>
            <person name="Hosoyama A."/>
            <person name="Uohara A."/>
            <person name="Ohji S."/>
            <person name="Ichikawa N."/>
        </authorList>
    </citation>
    <scope>NUCLEOTIDE SEQUENCE [LARGE SCALE GENOMIC DNA]</scope>
    <source>
        <strain evidence="10 11">NBRC 108608</strain>
    </source>
</reference>
<evidence type="ECO:0000256" key="7">
    <source>
        <dbReference type="ARBA" id="ARBA00051712"/>
    </source>
</evidence>
<comment type="catalytic activity">
    <reaction evidence="7 8">
        <text>(2S,6S)-2,6-diaminopimelate = meso-2,6-diaminopimelate</text>
        <dbReference type="Rhea" id="RHEA:15393"/>
        <dbReference type="ChEBI" id="CHEBI:57609"/>
        <dbReference type="ChEBI" id="CHEBI:57791"/>
        <dbReference type="EC" id="5.1.1.7"/>
    </reaction>
</comment>
<dbReference type="PANTHER" id="PTHR31689:SF0">
    <property type="entry name" value="DIAMINOPIMELATE EPIMERASE"/>
    <property type="match status" value="1"/>
</dbReference>
<dbReference type="Proteomes" id="UP000321577">
    <property type="component" value="Unassembled WGS sequence"/>
</dbReference>
<comment type="caution">
    <text evidence="8">Lacks conserved residue(s) required for the propagation of feature annotation.</text>
</comment>
<protein>
    <recommendedName>
        <fullName evidence="3 8">Diaminopimelate epimerase</fullName>
        <shortName evidence="8">DAP epimerase</shortName>
        <ecNumber evidence="3 8">5.1.1.7</ecNumber>
    </recommendedName>
    <alternativeName>
        <fullName evidence="8">PLP-independent amino acid racemase</fullName>
    </alternativeName>
</protein>
<accession>A0A512MH02</accession>
<dbReference type="GO" id="GO:0005829">
    <property type="term" value="C:cytosol"/>
    <property type="evidence" value="ECO:0007669"/>
    <property type="project" value="TreeGrafter"/>
</dbReference>
<comment type="function">
    <text evidence="8">Catalyzes the stereoinversion of LL-2,6-diaminopimelate (L,L-DAP) to meso-diaminopimelate (meso-DAP), a precursor of L-lysine and an essential component of the bacterial peptidoglycan.</text>
</comment>
<evidence type="ECO:0000256" key="9">
    <source>
        <dbReference type="PROSITE-ProRule" id="PRU10125"/>
    </source>
</evidence>
<gene>
    <name evidence="8 10" type="primary">dapF</name>
    <name evidence="10" type="ORF">BGE01nite_53130</name>
</gene>
<feature type="active site" evidence="9">
    <location>
        <position position="74"/>
    </location>
</feature>
<dbReference type="EC" id="5.1.1.7" evidence="3 8"/>
<feature type="binding site" evidence="8">
    <location>
        <begin position="209"/>
        <end position="210"/>
    </location>
    <ligand>
        <name>substrate</name>
    </ligand>
</feature>
<dbReference type="HAMAP" id="MF_00197">
    <property type="entry name" value="DAP_epimerase"/>
    <property type="match status" value="1"/>
</dbReference>
<evidence type="ECO:0000256" key="3">
    <source>
        <dbReference type="ARBA" id="ARBA00013080"/>
    </source>
</evidence>
<dbReference type="AlphaFoldDB" id="A0A512MH02"/>
<dbReference type="SUPFAM" id="SSF54506">
    <property type="entry name" value="Diaminopimelate epimerase-like"/>
    <property type="match status" value="2"/>
</dbReference>
<organism evidence="10 11">
    <name type="scientific">Brevifollis gellanilyticus</name>
    <dbReference type="NCBI Taxonomy" id="748831"/>
    <lineage>
        <taxon>Bacteria</taxon>
        <taxon>Pseudomonadati</taxon>
        <taxon>Verrucomicrobiota</taxon>
        <taxon>Verrucomicrobiia</taxon>
        <taxon>Verrucomicrobiales</taxon>
        <taxon>Verrucomicrobiaceae</taxon>
    </lineage>
</organism>
<dbReference type="UniPathway" id="UPA00034">
    <property type="reaction ID" value="UER00025"/>
</dbReference>
<comment type="subunit">
    <text evidence="8">Homodimer.</text>
</comment>
<feature type="site" description="Could be important to modulate the pK values of the two catalytic cysteine residues" evidence="8">
    <location>
        <position position="198"/>
    </location>
</feature>
<dbReference type="PANTHER" id="PTHR31689">
    <property type="entry name" value="DIAMINOPIMELATE EPIMERASE, CHLOROPLASTIC"/>
    <property type="match status" value="1"/>
</dbReference>
<evidence type="ECO:0000256" key="8">
    <source>
        <dbReference type="HAMAP-Rule" id="MF_00197"/>
    </source>
</evidence>
<evidence type="ECO:0000313" key="11">
    <source>
        <dbReference type="Proteomes" id="UP000321577"/>
    </source>
</evidence>
<dbReference type="InterPro" id="IPR001653">
    <property type="entry name" value="DAP_epimerase_DapF"/>
</dbReference>
<dbReference type="EMBL" id="BKAG01000067">
    <property type="protein sequence ID" value="GEP46022.1"/>
    <property type="molecule type" value="Genomic_DNA"/>
</dbReference>
<evidence type="ECO:0000256" key="4">
    <source>
        <dbReference type="ARBA" id="ARBA00022605"/>
    </source>
</evidence>
<feature type="binding site" evidence="8">
    <location>
        <begin position="75"/>
        <end position="76"/>
    </location>
    <ligand>
        <name>substrate</name>
    </ligand>
</feature>
<comment type="caution">
    <text evidence="10">The sequence shown here is derived from an EMBL/GenBank/DDBJ whole genome shotgun (WGS) entry which is preliminary data.</text>
</comment>
<feature type="active site" description="Proton acceptor" evidence="8">
    <location>
        <position position="208"/>
    </location>
</feature>
<keyword evidence="11" id="KW-1185">Reference proteome</keyword>